<dbReference type="InterPro" id="IPR026906">
    <property type="entry name" value="LRR_5"/>
</dbReference>
<dbReference type="SMART" id="SM00698">
    <property type="entry name" value="MORN"/>
    <property type="match status" value="3"/>
</dbReference>
<evidence type="ECO:0000313" key="2">
    <source>
        <dbReference type="EMBL" id="KAK1737828.1"/>
    </source>
</evidence>
<keyword evidence="1" id="KW-0677">Repeat</keyword>
<proteinExistence type="predicted"/>
<dbReference type="InterPro" id="IPR003409">
    <property type="entry name" value="MORN"/>
</dbReference>
<sequence>MAAEGDRIISFNYTDVADEIPLGATHVIISIRVIPANAFDGHPSIIEVICGPDVERVGDYAFAFCPFLRRVIMPGVEIVEHAAFIGCEALTDVECGKLEIIGDCAFEGCESLMSINLPSVKIVVGDSFLHCFGLTDVTFSNKLESLGYASFADCTALKRITIPLKDGIIAADDLFSGCGEKLERVDLIEGVVLHETIAALLLEEWRNDMYEEIDSINQILLTASAGFYHYDMDHHDDGGKARAIRTWIRSVLRKIIHYKAEHQRIVDEAATYLQLALPRDIVMKNVLPSLELPSYTFEGEESEGGMDGEMTSADGILYEGDWKNGKLHGEGKMTYANGNVYDGYWRDDKKHGEGKYTSDGYWKDDKRHGEGILITYADGIVYDGYWRNDKPNRKSFAKRLLRSAVNSAIGAALGLAEDPVILLCIQIERSLD</sequence>
<dbReference type="Gene3D" id="2.20.110.10">
    <property type="entry name" value="Histone H3 K4-specific methyltransferase SET7/9 N-terminal domain"/>
    <property type="match status" value="1"/>
</dbReference>
<comment type="caution">
    <text evidence="2">The sequence shown here is derived from an EMBL/GenBank/DDBJ whole genome shotgun (WGS) entry which is preliminary data.</text>
</comment>
<dbReference type="AlphaFoldDB" id="A0AAD8Y1K8"/>
<accession>A0AAD8Y1K8</accession>
<keyword evidence="3" id="KW-1185">Reference proteome</keyword>
<dbReference type="Proteomes" id="UP001224775">
    <property type="component" value="Unassembled WGS sequence"/>
</dbReference>
<dbReference type="Gene3D" id="3.80.10.10">
    <property type="entry name" value="Ribonuclease Inhibitor"/>
    <property type="match status" value="1"/>
</dbReference>
<dbReference type="Pfam" id="PF02493">
    <property type="entry name" value="MORN"/>
    <property type="match status" value="4"/>
</dbReference>
<name>A0AAD8Y1K8_9STRA</name>
<evidence type="ECO:0000256" key="1">
    <source>
        <dbReference type="ARBA" id="ARBA00022737"/>
    </source>
</evidence>
<dbReference type="Pfam" id="PF13306">
    <property type="entry name" value="LRR_5"/>
    <property type="match status" value="1"/>
</dbReference>
<gene>
    <name evidence="2" type="ORF">QTG54_011600</name>
</gene>
<dbReference type="InterPro" id="IPR032675">
    <property type="entry name" value="LRR_dom_sf"/>
</dbReference>
<dbReference type="SUPFAM" id="SSF52058">
    <property type="entry name" value="L domain-like"/>
    <property type="match status" value="1"/>
</dbReference>
<evidence type="ECO:0000313" key="3">
    <source>
        <dbReference type="Proteomes" id="UP001224775"/>
    </source>
</evidence>
<dbReference type="EMBL" id="JATAAI010000023">
    <property type="protein sequence ID" value="KAK1737828.1"/>
    <property type="molecule type" value="Genomic_DNA"/>
</dbReference>
<dbReference type="PANTHER" id="PTHR23084:SF263">
    <property type="entry name" value="MORN REPEAT-CONTAINING PROTEIN 1"/>
    <property type="match status" value="1"/>
</dbReference>
<protein>
    <submittedName>
        <fullName evidence="2">Phosphatidylinositol-4-phosphate 5-kinase-related protein</fullName>
    </submittedName>
</protein>
<reference evidence="2" key="1">
    <citation type="submission" date="2023-06" db="EMBL/GenBank/DDBJ databases">
        <title>Survivors Of The Sea: Transcriptome response of Skeletonema marinoi to long-term dormancy.</title>
        <authorList>
            <person name="Pinder M.I.M."/>
            <person name="Kourtchenko O."/>
            <person name="Robertson E.K."/>
            <person name="Larsson T."/>
            <person name="Maumus F."/>
            <person name="Osuna-Cruz C.M."/>
            <person name="Vancaester E."/>
            <person name="Stenow R."/>
            <person name="Vandepoele K."/>
            <person name="Ploug H."/>
            <person name="Bruchert V."/>
            <person name="Godhe A."/>
            <person name="Topel M."/>
        </authorList>
    </citation>
    <scope>NUCLEOTIDE SEQUENCE</scope>
    <source>
        <strain evidence="2">R05AC</strain>
    </source>
</reference>
<dbReference type="SUPFAM" id="SSF82185">
    <property type="entry name" value="Histone H3 K4-specific methyltransferase SET7/9 N-terminal domain"/>
    <property type="match status" value="1"/>
</dbReference>
<organism evidence="2 3">
    <name type="scientific">Skeletonema marinoi</name>
    <dbReference type="NCBI Taxonomy" id="267567"/>
    <lineage>
        <taxon>Eukaryota</taxon>
        <taxon>Sar</taxon>
        <taxon>Stramenopiles</taxon>
        <taxon>Ochrophyta</taxon>
        <taxon>Bacillariophyta</taxon>
        <taxon>Coscinodiscophyceae</taxon>
        <taxon>Thalassiosirophycidae</taxon>
        <taxon>Thalassiosirales</taxon>
        <taxon>Skeletonemataceae</taxon>
        <taxon>Skeletonema</taxon>
        <taxon>Skeletonema marinoi-dohrnii complex</taxon>
    </lineage>
</organism>
<dbReference type="PANTHER" id="PTHR23084">
    <property type="entry name" value="PHOSPHATIDYLINOSITOL-4-PHOSPHATE 5-KINASE RELATED"/>
    <property type="match status" value="1"/>
</dbReference>